<comment type="caution">
    <text evidence="6">The sequence shown here is derived from an EMBL/GenBank/DDBJ whole genome shotgun (WGS) entry which is preliminary data.</text>
</comment>
<gene>
    <name evidence="6" type="ORF">NDN08_003995</name>
</gene>
<feature type="compositionally biased region" description="Polar residues" evidence="4">
    <location>
        <begin position="465"/>
        <end position="479"/>
    </location>
</feature>
<evidence type="ECO:0000256" key="2">
    <source>
        <dbReference type="ARBA" id="ARBA00022540"/>
    </source>
</evidence>
<comment type="similarity">
    <text evidence="1">Belongs to the eukaryotic initiation factor 4G family.</text>
</comment>
<evidence type="ECO:0000313" key="6">
    <source>
        <dbReference type="EMBL" id="KAJ8901789.1"/>
    </source>
</evidence>
<evidence type="ECO:0000259" key="5">
    <source>
        <dbReference type="SMART" id="SM00543"/>
    </source>
</evidence>
<dbReference type="SMART" id="SM00543">
    <property type="entry name" value="MIF4G"/>
    <property type="match status" value="1"/>
</dbReference>
<evidence type="ECO:0000256" key="1">
    <source>
        <dbReference type="ARBA" id="ARBA00005775"/>
    </source>
</evidence>
<dbReference type="Gene3D" id="1.25.40.180">
    <property type="match status" value="2"/>
</dbReference>
<feature type="compositionally biased region" description="Polar residues" evidence="4">
    <location>
        <begin position="547"/>
        <end position="557"/>
    </location>
</feature>
<dbReference type="GO" id="GO:0003743">
    <property type="term" value="F:translation initiation factor activity"/>
    <property type="evidence" value="ECO:0007669"/>
    <property type="project" value="UniProtKB-KW"/>
</dbReference>
<evidence type="ECO:0000256" key="4">
    <source>
        <dbReference type="SAM" id="MobiDB-lite"/>
    </source>
</evidence>
<dbReference type="Pfam" id="PF02854">
    <property type="entry name" value="MIF4G"/>
    <property type="match status" value="1"/>
</dbReference>
<dbReference type="AlphaFoldDB" id="A0AAV8UH20"/>
<keyword evidence="2" id="KW-0396">Initiation factor</keyword>
<reference evidence="6 7" key="1">
    <citation type="journal article" date="2023" name="Nat. Commun.">
        <title>Origin of minicircular mitochondrial genomes in red algae.</title>
        <authorList>
            <person name="Lee Y."/>
            <person name="Cho C.H."/>
            <person name="Lee Y.M."/>
            <person name="Park S.I."/>
            <person name="Yang J.H."/>
            <person name="West J.A."/>
            <person name="Bhattacharya D."/>
            <person name="Yoon H.S."/>
        </authorList>
    </citation>
    <scope>NUCLEOTIDE SEQUENCE [LARGE SCALE GENOMIC DNA]</scope>
    <source>
        <strain evidence="6 7">CCMP1338</strain>
        <tissue evidence="6">Whole cell</tissue>
    </source>
</reference>
<feature type="domain" description="MIF4G" evidence="5">
    <location>
        <begin position="168"/>
        <end position="400"/>
    </location>
</feature>
<dbReference type="GO" id="GO:0016281">
    <property type="term" value="C:eukaryotic translation initiation factor 4F complex"/>
    <property type="evidence" value="ECO:0007669"/>
    <property type="project" value="TreeGrafter"/>
</dbReference>
<dbReference type="SUPFAM" id="SSF48371">
    <property type="entry name" value="ARM repeat"/>
    <property type="match status" value="2"/>
</dbReference>
<feature type="region of interest" description="Disordered" evidence="4">
    <location>
        <begin position="465"/>
        <end position="565"/>
    </location>
</feature>
<keyword evidence="3" id="KW-0648">Protein biosynthesis</keyword>
<organism evidence="6 7">
    <name type="scientific">Rhodosorus marinus</name>
    <dbReference type="NCBI Taxonomy" id="101924"/>
    <lineage>
        <taxon>Eukaryota</taxon>
        <taxon>Rhodophyta</taxon>
        <taxon>Stylonematophyceae</taxon>
        <taxon>Stylonematales</taxon>
        <taxon>Stylonemataceae</taxon>
        <taxon>Rhodosorus</taxon>
    </lineage>
</organism>
<feature type="compositionally biased region" description="Basic and acidic residues" evidence="4">
    <location>
        <begin position="414"/>
        <end position="430"/>
    </location>
</feature>
<dbReference type="EMBL" id="JAMWBK010000010">
    <property type="protein sequence ID" value="KAJ8901789.1"/>
    <property type="molecule type" value="Genomic_DNA"/>
</dbReference>
<dbReference type="PANTHER" id="PTHR23253:SF9">
    <property type="entry name" value="EUKARYOTIC TRANSLATION INITIATION FACTOR 4 GAMMA 2"/>
    <property type="match status" value="1"/>
</dbReference>
<feature type="compositionally biased region" description="Polar residues" evidence="4">
    <location>
        <begin position="51"/>
        <end position="66"/>
    </location>
</feature>
<evidence type="ECO:0000256" key="3">
    <source>
        <dbReference type="ARBA" id="ARBA00022917"/>
    </source>
</evidence>
<feature type="compositionally biased region" description="Low complexity" evidence="4">
    <location>
        <begin position="509"/>
        <end position="520"/>
    </location>
</feature>
<dbReference type="PANTHER" id="PTHR23253">
    <property type="entry name" value="EUKARYOTIC TRANSLATION INITIATION FACTOR 4 GAMMA"/>
    <property type="match status" value="1"/>
</dbReference>
<dbReference type="GO" id="GO:0003729">
    <property type="term" value="F:mRNA binding"/>
    <property type="evidence" value="ECO:0007669"/>
    <property type="project" value="TreeGrafter"/>
</dbReference>
<proteinExistence type="inferred from homology"/>
<protein>
    <recommendedName>
        <fullName evidence="5">MIF4G domain-containing protein</fullName>
    </recommendedName>
</protein>
<feature type="region of interest" description="Disordered" evidence="4">
    <location>
        <begin position="404"/>
        <end position="453"/>
    </location>
</feature>
<dbReference type="InterPro" id="IPR003890">
    <property type="entry name" value="MIF4G-like_typ-3"/>
</dbReference>
<dbReference type="InterPro" id="IPR016024">
    <property type="entry name" value="ARM-type_fold"/>
</dbReference>
<dbReference type="Proteomes" id="UP001157974">
    <property type="component" value="Unassembled WGS sequence"/>
</dbReference>
<evidence type="ECO:0000313" key="7">
    <source>
        <dbReference type="Proteomes" id="UP001157974"/>
    </source>
</evidence>
<name>A0AAV8UH20_9RHOD</name>
<feature type="region of interest" description="Disordered" evidence="4">
    <location>
        <begin position="44"/>
        <end position="110"/>
    </location>
</feature>
<keyword evidence="7" id="KW-1185">Reference proteome</keyword>
<sequence>MAETEVANGSEDVLEDVRFDDDPSARKSYPLQWLIRVREKVTEEHELTEEGSQSIKQATGDRNQPVSGGASMMRGSGQRGVRSPQVFSSGNGDTGFRRVDSGRQGGGVEFQLSRGSRTTQIRLPLNSSEVQRGSMYEPPAEQVPIERGENAWKPSTEVDKVDDREKNIKEIRSLLNKITLDTFDKLYSKLFSMDFSDELLLKALIEEVYEKALFQKAYVIMYADLCYRFNKDYQDKKKEEHKGVPEQKMFRKQLLQQCKKEFDTIASKRGIDLDPEELKNMDEDDRTAAEMKAKRRMLGNISFIGELYKKGLIPERILVEQCIRRLLDKIEKDKDEDLIECICHLFTTTGAHLVQVWTKHGTAEKIDPYFEKITELSSDKTLAPRIRFMLKDLLDLRNAGWKQARAQPAQQLKKRAEVQQEVRDEEDTRVQKQASSYGRNDHRNSGRRQGSVQPHVMNNMTSHLQPQRSASYLQGNQRKMQVPTRADSVSRNNLQDVRLGPSTGKKPWGSQASSGAANQSEMRRSMTTQKGGREDSNGPDSPRRLNTLPSRGLSGSINAPKPKEEKKVKAEALLEKEALVAKARNVMQEYAMYKNANESRQYMSEFPRAQRADVIKIWVEDALEAGTEPGVMSDLLIAVTSGESPPMSAPDFTKGVNSVVEVLGDLEIDYPMTGKRVPKYLAPVFASGNVEVKSLDALGAALSDAGPLLQMNFVVNLIAEYNEAKGEDEAKTMYLTTKMDLMSIAKSWDEKEGPEKLRSLLDEKKLTPLLA</sequence>
<accession>A0AAV8UH20</accession>